<protein>
    <recommendedName>
        <fullName evidence="2">CPAF-like PDZ domain-containing protein</fullName>
    </recommendedName>
</protein>
<gene>
    <name evidence="3" type="ORF">FN846DRAFT_539597</name>
</gene>
<feature type="non-terminal residue" evidence="3">
    <location>
        <position position="440"/>
    </location>
</feature>
<evidence type="ECO:0000259" key="2">
    <source>
        <dbReference type="Pfam" id="PF23658"/>
    </source>
</evidence>
<comment type="caution">
    <text evidence="3">The sequence shown here is derived from an EMBL/GenBank/DDBJ whole genome shotgun (WGS) entry which is preliminary data.</text>
</comment>
<keyword evidence="1" id="KW-0732">Signal</keyword>
<dbReference type="PANTHER" id="PTHR37049">
    <property type="entry name" value="PEPTIDASE S41 FAMILY PROTEIN"/>
    <property type="match status" value="1"/>
</dbReference>
<dbReference type="OrthoDB" id="27214at2759"/>
<dbReference type="EMBL" id="VXIS01000046">
    <property type="protein sequence ID" value="KAA8910402.1"/>
    <property type="molecule type" value="Genomic_DNA"/>
</dbReference>
<dbReference type="InParanoid" id="A0A5J5F331"/>
<name>A0A5J5F331_9PEZI</name>
<sequence length="440" mass="49081">MKFLFVSTVSLLLLLPVAVLAAPANSKNEIDPCRTFAELQKGRVAGLDAKLWRQCIQNVPFSATKAAATLKNLRIFLGMDTYAHYMLSPPTQELELSPFDLNKTLSAIEEKVGNAGYKSNWAFDRELVELFQSFRDGHTDYETVCTHGFLYVHDFPITSIASDNGLPELYHVLKDFSATPWAPPKLGSKISTINGQPAAEYMDEFIRSSSEALDWVDPDARYNQVLYGYPEGAFRGTFARRNMWDGEEIKIGWENGTETSVEFTVQMLSGYLHVNGLLLFNDTQSLQGLCFLSEAELAAGRVKRSVAQLDVEERELIPRAVAPPNGYPNALADSAEYAMSTYPVPGDEETVVLNIRTFDAIDLGSAEFVQAMSTFLTDQIASWKKTGYKRLIIDVSNNDGGKAILPYDILKQLFPTQEDFPAVNMHYSPLTWAYMHSIDG</sequence>
<proteinExistence type="predicted"/>
<dbReference type="SUPFAM" id="SSF52096">
    <property type="entry name" value="ClpP/crotonase"/>
    <property type="match status" value="1"/>
</dbReference>
<feature type="domain" description="CPAF-like PDZ" evidence="2">
    <location>
        <begin position="153"/>
        <end position="267"/>
    </location>
</feature>
<keyword evidence="4" id="KW-1185">Reference proteome</keyword>
<feature type="signal peptide" evidence="1">
    <location>
        <begin position="1"/>
        <end position="21"/>
    </location>
</feature>
<evidence type="ECO:0000256" key="1">
    <source>
        <dbReference type="SAM" id="SignalP"/>
    </source>
</evidence>
<reference evidence="3 4" key="1">
    <citation type="submission" date="2019-09" db="EMBL/GenBank/DDBJ databases">
        <title>Draft genome of the ectomycorrhizal ascomycete Sphaerosporella brunnea.</title>
        <authorList>
            <consortium name="DOE Joint Genome Institute"/>
            <person name="Benucci G.M."/>
            <person name="Marozzi G."/>
            <person name="Antonielli L."/>
            <person name="Sanchez S."/>
            <person name="Marco P."/>
            <person name="Wang X."/>
            <person name="Falini L.B."/>
            <person name="Barry K."/>
            <person name="Haridas S."/>
            <person name="Lipzen A."/>
            <person name="Labutti K."/>
            <person name="Grigoriev I.V."/>
            <person name="Murat C."/>
            <person name="Martin F."/>
            <person name="Albertini E."/>
            <person name="Donnini D."/>
            <person name="Bonito G."/>
        </authorList>
    </citation>
    <scope>NUCLEOTIDE SEQUENCE [LARGE SCALE GENOMIC DNA]</scope>
    <source>
        <strain evidence="3 4">Sb_GMNB300</strain>
    </source>
</reference>
<dbReference type="InterPro" id="IPR029045">
    <property type="entry name" value="ClpP/crotonase-like_dom_sf"/>
</dbReference>
<evidence type="ECO:0000313" key="3">
    <source>
        <dbReference type="EMBL" id="KAA8910402.1"/>
    </source>
</evidence>
<dbReference type="InterPro" id="IPR056186">
    <property type="entry name" value="PDZ_CPAF-rel"/>
</dbReference>
<dbReference type="Pfam" id="PF23658">
    <property type="entry name" value="PDZ_CPAF_rel"/>
    <property type="match status" value="1"/>
</dbReference>
<accession>A0A5J5F331</accession>
<dbReference type="AlphaFoldDB" id="A0A5J5F331"/>
<feature type="chain" id="PRO_5023904295" description="CPAF-like PDZ domain-containing protein" evidence="1">
    <location>
        <begin position="22"/>
        <end position="440"/>
    </location>
</feature>
<dbReference type="PANTHER" id="PTHR37049:SF4">
    <property type="entry name" value="RHODANESE DOMAIN-CONTAINING PROTEIN"/>
    <property type="match status" value="1"/>
</dbReference>
<evidence type="ECO:0000313" key="4">
    <source>
        <dbReference type="Proteomes" id="UP000326924"/>
    </source>
</evidence>
<organism evidence="3 4">
    <name type="scientific">Sphaerosporella brunnea</name>
    <dbReference type="NCBI Taxonomy" id="1250544"/>
    <lineage>
        <taxon>Eukaryota</taxon>
        <taxon>Fungi</taxon>
        <taxon>Dikarya</taxon>
        <taxon>Ascomycota</taxon>
        <taxon>Pezizomycotina</taxon>
        <taxon>Pezizomycetes</taxon>
        <taxon>Pezizales</taxon>
        <taxon>Pyronemataceae</taxon>
        <taxon>Sphaerosporella</taxon>
    </lineage>
</organism>
<dbReference type="Proteomes" id="UP000326924">
    <property type="component" value="Unassembled WGS sequence"/>
</dbReference>
<dbReference type="InterPro" id="IPR052766">
    <property type="entry name" value="S41A_metabolite_peptidase"/>
</dbReference>